<comment type="caution">
    <text evidence="2">The sequence shown here is derived from an EMBL/GenBank/DDBJ whole genome shotgun (WGS) entry which is preliminary data.</text>
</comment>
<evidence type="ECO:0000259" key="1">
    <source>
        <dbReference type="Pfam" id="PF01593"/>
    </source>
</evidence>
<proteinExistence type="predicted"/>
<dbReference type="Pfam" id="PF01593">
    <property type="entry name" value="Amino_oxidase"/>
    <property type="match status" value="1"/>
</dbReference>
<dbReference type="InterPro" id="IPR036188">
    <property type="entry name" value="FAD/NAD-bd_sf"/>
</dbReference>
<dbReference type="RefSeq" id="WP_268113362.1">
    <property type="nucleotide sequence ID" value="NZ_JAPPUX010000005.1"/>
</dbReference>
<dbReference type="PANTHER" id="PTHR42923">
    <property type="entry name" value="PROTOPORPHYRINOGEN OXIDASE"/>
    <property type="match status" value="1"/>
</dbReference>
<feature type="domain" description="Amine oxidase" evidence="1">
    <location>
        <begin position="15"/>
        <end position="430"/>
    </location>
</feature>
<name>A0ABT4CHC9_9ACTN</name>
<dbReference type="EMBL" id="JAPPUX010000005">
    <property type="protein sequence ID" value="MCY4728374.1"/>
    <property type="molecule type" value="Genomic_DNA"/>
</dbReference>
<dbReference type="Gene3D" id="1.10.405.10">
    <property type="entry name" value="Guanine Nucleotide Dissociation Inhibitor, domain 1"/>
    <property type="match status" value="1"/>
</dbReference>
<dbReference type="Gene3D" id="3.90.660.10">
    <property type="match status" value="1"/>
</dbReference>
<evidence type="ECO:0000313" key="3">
    <source>
        <dbReference type="Proteomes" id="UP001074726"/>
    </source>
</evidence>
<dbReference type="Pfam" id="PF07103">
    <property type="entry name" value="DUF1365"/>
    <property type="match status" value="1"/>
</dbReference>
<dbReference type="InterPro" id="IPR002937">
    <property type="entry name" value="Amino_oxidase"/>
</dbReference>
<dbReference type="InterPro" id="IPR050464">
    <property type="entry name" value="Zeta_carotene_desat/Oxidored"/>
</dbReference>
<gene>
    <name evidence="2" type="ORF">NYO98_18985</name>
</gene>
<dbReference type="Gene3D" id="3.50.50.60">
    <property type="entry name" value="FAD/NAD(P)-binding domain"/>
    <property type="match status" value="1"/>
</dbReference>
<reference evidence="2" key="1">
    <citation type="submission" date="2022-08" db="EMBL/GenBank/DDBJ databases">
        <title>Genome sequencing of Nocardioides sp. STR2.</title>
        <authorList>
            <person name="So Y."/>
        </authorList>
    </citation>
    <scope>NUCLEOTIDE SEQUENCE</scope>
    <source>
        <strain evidence="2">STR2</strain>
    </source>
</reference>
<dbReference type="Proteomes" id="UP001074726">
    <property type="component" value="Unassembled WGS sequence"/>
</dbReference>
<accession>A0ABT4CHC9</accession>
<dbReference type="InterPro" id="IPR010775">
    <property type="entry name" value="DUF1365"/>
</dbReference>
<organism evidence="2 3">
    <name type="scientific">Nocardioides pini</name>
    <dbReference type="NCBI Taxonomy" id="2975053"/>
    <lineage>
        <taxon>Bacteria</taxon>
        <taxon>Bacillati</taxon>
        <taxon>Actinomycetota</taxon>
        <taxon>Actinomycetes</taxon>
        <taxon>Propionibacteriales</taxon>
        <taxon>Nocardioidaceae</taxon>
        <taxon>Nocardioides</taxon>
    </lineage>
</organism>
<protein>
    <submittedName>
        <fullName evidence="2">FAD-dependent oxidoreductase</fullName>
    </submittedName>
</protein>
<sequence length="677" mass="73517">MTIPLREVAVVGSGVAGLTAAWVASRTAHVTLYEADDRLGGHADTHRVATPDGELAIDTGFIVHNRRTYPTLLRLFAELGVETQPSEMSLSVSDAGTGVEYAGALGARGLFAQRSSLRSREHWRMLLEIPRFHRRAKALLASGATSSGSAPMGAPPHDAGADRTLRDFLRDGGFSPGFVRHFMEPLVAAVWSCDPASALDYPARYLFTFLEHHGMLGVFGSPEWRTVTGGSATYVAAVAAGLQEVRLETKVTSVRELADGVEVTDGSGTTTRFDAVVVATHPSHALAMLESPTDLQREVLSALPYSSNTALLHTDTSLLPTAPGARASWNFHRPADDLTGGVTVTYDLTRLQRLPTDTHYLVTLGGEDLVDPASVIDRMEYEHPLYTPASVAASRRLPEIHTARIAFAGAYHGWGFHEDGARSGLAAATHLALPWERTTATLPRPGRFETTIRHTRRSPFRRSFEHRSTFWLVDLDDLPDHGALARFEARDHLGRPGTTLRDNVESFLADNGVSLGDGERPGTILMAAHPRSLGHCFNPISVFWCFDDRARPAGVVVEVHNTYGDRHAYLVHPDAQGRARTDKAMYVSPFHGVDGTYDVAVPVPTDRLDIAVTLRGQDGGAAPFSASLTGTRSDVPVLRTIGATLRGSALIRAHGTWLWARRLAVRPRPTHRQEGVQ</sequence>
<dbReference type="SUPFAM" id="SSF51905">
    <property type="entry name" value="FAD/NAD(P)-binding domain"/>
    <property type="match status" value="1"/>
</dbReference>
<keyword evidence="3" id="KW-1185">Reference proteome</keyword>
<evidence type="ECO:0000313" key="2">
    <source>
        <dbReference type="EMBL" id="MCY4728374.1"/>
    </source>
</evidence>
<dbReference type="PANTHER" id="PTHR42923:SF17">
    <property type="entry name" value="AMINE OXIDASE DOMAIN-CONTAINING PROTEIN"/>
    <property type="match status" value="1"/>
</dbReference>